<dbReference type="PANTHER" id="PTHR11552">
    <property type="entry name" value="GLUCOSE-METHANOL-CHOLINE GMC OXIDOREDUCTASE"/>
    <property type="match status" value="1"/>
</dbReference>
<gene>
    <name evidence="2" type="ORF">KGM_209366</name>
</gene>
<keyword evidence="3" id="KW-1185">Reference proteome</keyword>
<reference evidence="2 3" key="1">
    <citation type="journal article" date="2011" name="Cell">
        <title>The monarch butterfly genome yields insights into long-distance migration.</title>
        <authorList>
            <person name="Zhan S."/>
            <person name="Merlin C."/>
            <person name="Boore J.L."/>
            <person name="Reppert S.M."/>
        </authorList>
    </citation>
    <scope>NUCLEOTIDE SEQUENCE [LARGE SCALE GENOMIC DNA]</scope>
    <source>
        <strain evidence="2">F-2</strain>
    </source>
</reference>
<dbReference type="GO" id="GO:0016491">
    <property type="term" value="F:oxidoreductase activity"/>
    <property type="evidence" value="ECO:0007669"/>
    <property type="project" value="TreeGrafter"/>
</dbReference>
<dbReference type="Pfam" id="PF13450">
    <property type="entry name" value="NAD_binding_8"/>
    <property type="match status" value="1"/>
</dbReference>
<dbReference type="InterPro" id="IPR036188">
    <property type="entry name" value="FAD/NAD-bd_sf"/>
</dbReference>
<dbReference type="AlphaFoldDB" id="A0A212FF83"/>
<evidence type="ECO:0000313" key="3">
    <source>
        <dbReference type="Proteomes" id="UP000007151"/>
    </source>
</evidence>
<protein>
    <submittedName>
        <fullName evidence="2">Ecdysone oxidase</fullName>
    </submittedName>
</protein>
<comment type="similarity">
    <text evidence="1">Belongs to the GMC oxidoreductase family.</text>
</comment>
<dbReference type="PANTHER" id="PTHR11552:SF147">
    <property type="entry name" value="CHOLINE DEHYDROGENASE, MITOCHONDRIAL"/>
    <property type="match status" value="1"/>
</dbReference>
<comment type="caution">
    <text evidence="2">The sequence shown here is derived from an EMBL/GenBank/DDBJ whole genome shotgun (WGS) entry which is preliminary data.</text>
</comment>
<dbReference type="InParanoid" id="A0A212FF83"/>
<dbReference type="Gene3D" id="3.50.50.60">
    <property type="entry name" value="FAD/NAD(P)-binding domain"/>
    <property type="match status" value="1"/>
</dbReference>
<dbReference type="SUPFAM" id="SSF51905">
    <property type="entry name" value="FAD/NAD(P)-binding domain"/>
    <property type="match status" value="1"/>
</dbReference>
<organism evidence="2 3">
    <name type="scientific">Danaus plexippus plexippus</name>
    <dbReference type="NCBI Taxonomy" id="278856"/>
    <lineage>
        <taxon>Eukaryota</taxon>
        <taxon>Metazoa</taxon>
        <taxon>Ecdysozoa</taxon>
        <taxon>Arthropoda</taxon>
        <taxon>Hexapoda</taxon>
        <taxon>Insecta</taxon>
        <taxon>Pterygota</taxon>
        <taxon>Neoptera</taxon>
        <taxon>Endopterygota</taxon>
        <taxon>Lepidoptera</taxon>
        <taxon>Glossata</taxon>
        <taxon>Ditrysia</taxon>
        <taxon>Papilionoidea</taxon>
        <taxon>Nymphalidae</taxon>
        <taxon>Danainae</taxon>
        <taxon>Danaini</taxon>
        <taxon>Danaina</taxon>
        <taxon>Danaus</taxon>
        <taxon>Danaus</taxon>
    </lineage>
</organism>
<evidence type="ECO:0000313" key="2">
    <source>
        <dbReference type="EMBL" id="OWR52380.1"/>
    </source>
</evidence>
<name>A0A212FF83_DANPL</name>
<dbReference type="Proteomes" id="UP000007151">
    <property type="component" value="Unassembled WGS sequence"/>
</dbReference>
<sequence>MESGCVSGAAVASTVAAALKFFAASQCLLSERWPPQANIADGSSFDFIVVGGGTAGSTLAARLSEMQQTVLLIEAGDDSGGRPAAGQQHSSFQKFIKKTCLRLELHHHQRLLLQSGFIRRRAGTAASQDVGRLRFHQ</sequence>
<accession>A0A212FF83</accession>
<dbReference type="EMBL" id="AGBW02008849">
    <property type="protein sequence ID" value="OWR52380.1"/>
    <property type="molecule type" value="Genomic_DNA"/>
</dbReference>
<dbReference type="STRING" id="278856.A0A212FF83"/>
<evidence type="ECO:0000256" key="1">
    <source>
        <dbReference type="ARBA" id="ARBA00010790"/>
    </source>
</evidence>
<dbReference type="InterPro" id="IPR012132">
    <property type="entry name" value="GMC_OxRdtase"/>
</dbReference>
<dbReference type="KEGG" id="dpl:KGM_209366"/>
<dbReference type="GO" id="GO:0050660">
    <property type="term" value="F:flavin adenine dinucleotide binding"/>
    <property type="evidence" value="ECO:0007669"/>
    <property type="project" value="InterPro"/>
</dbReference>
<proteinExistence type="inferred from homology"/>